<organism evidence="1 2">
    <name type="scientific">Smallanthus sonchifolius</name>
    <dbReference type="NCBI Taxonomy" id="185202"/>
    <lineage>
        <taxon>Eukaryota</taxon>
        <taxon>Viridiplantae</taxon>
        <taxon>Streptophyta</taxon>
        <taxon>Embryophyta</taxon>
        <taxon>Tracheophyta</taxon>
        <taxon>Spermatophyta</taxon>
        <taxon>Magnoliopsida</taxon>
        <taxon>eudicotyledons</taxon>
        <taxon>Gunneridae</taxon>
        <taxon>Pentapetalae</taxon>
        <taxon>asterids</taxon>
        <taxon>campanulids</taxon>
        <taxon>Asterales</taxon>
        <taxon>Asteraceae</taxon>
        <taxon>Asteroideae</taxon>
        <taxon>Heliantheae alliance</taxon>
        <taxon>Millerieae</taxon>
        <taxon>Smallanthus</taxon>
    </lineage>
</organism>
<reference evidence="2" key="1">
    <citation type="journal article" date="2022" name="Mol. Ecol. Resour.">
        <title>The genomes of chicory, endive, great burdock and yacon provide insights into Asteraceae palaeo-polyploidization history and plant inulin production.</title>
        <authorList>
            <person name="Fan W."/>
            <person name="Wang S."/>
            <person name="Wang H."/>
            <person name="Wang A."/>
            <person name="Jiang F."/>
            <person name="Liu H."/>
            <person name="Zhao H."/>
            <person name="Xu D."/>
            <person name="Zhang Y."/>
        </authorList>
    </citation>
    <scope>NUCLEOTIDE SEQUENCE [LARGE SCALE GENOMIC DNA]</scope>
    <source>
        <strain evidence="2">cv. Yunnan</strain>
    </source>
</reference>
<dbReference type="Proteomes" id="UP001056120">
    <property type="component" value="Linkage Group LG24"/>
</dbReference>
<sequence length="266" mass="28711">MQQQQPPQPQSQSQPPVLNSGASFSPNAITTEQIQKCLDDNKNLIMAILENQNLGKFQECAQYQAVLQKNLMYLAAIADAQPPAQTPVQAQAPAPAPAPQTSTPSQVNSCMQQHHQTQQQSQQQGGGVPKLPFQLNALRTQDQQQQLLQFQQQQQIQAQMGLRAAGAQNGMLGMHQAMQSALAGNPVGMKQDGSEAAPGGDGQGKSHVHEKHIQFALERGVPTMVDAFATRCGKWVVRAFDCRSTYITGFNSVMGGISLLCKALSI</sequence>
<protein>
    <submittedName>
        <fullName evidence="1">Uncharacterized protein</fullName>
    </submittedName>
</protein>
<evidence type="ECO:0000313" key="2">
    <source>
        <dbReference type="Proteomes" id="UP001056120"/>
    </source>
</evidence>
<evidence type="ECO:0000313" key="1">
    <source>
        <dbReference type="EMBL" id="KAI3712499.1"/>
    </source>
</evidence>
<gene>
    <name evidence="1" type="ORF">L1987_71056</name>
</gene>
<proteinExistence type="predicted"/>
<accession>A0ACB9AQJ4</accession>
<reference evidence="1 2" key="2">
    <citation type="journal article" date="2022" name="Mol. Ecol. Resour.">
        <title>The genomes of chicory, endive, great burdock and yacon provide insights into Asteraceae paleo-polyploidization history and plant inulin production.</title>
        <authorList>
            <person name="Fan W."/>
            <person name="Wang S."/>
            <person name="Wang H."/>
            <person name="Wang A."/>
            <person name="Jiang F."/>
            <person name="Liu H."/>
            <person name="Zhao H."/>
            <person name="Xu D."/>
            <person name="Zhang Y."/>
        </authorList>
    </citation>
    <scope>NUCLEOTIDE SEQUENCE [LARGE SCALE GENOMIC DNA]</scope>
    <source>
        <strain evidence="2">cv. Yunnan</strain>
        <tissue evidence="1">Leaves</tissue>
    </source>
</reference>
<dbReference type="EMBL" id="CM042041">
    <property type="protein sequence ID" value="KAI3712499.1"/>
    <property type="molecule type" value="Genomic_DNA"/>
</dbReference>
<name>A0ACB9AQJ4_9ASTR</name>
<comment type="caution">
    <text evidence="1">The sequence shown here is derived from an EMBL/GenBank/DDBJ whole genome shotgun (WGS) entry which is preliminary data.</text>
</comment>
<keyword evidence="2" id="KW-1185">Reference proteome</keyword>